<dbReference type="RefSeq" id="WP_264603705.1">
    <property type="nucleotide sequence ID" value="NZ_JAOQNS010000019.1"/>
</dbReference>
<protein>
    <submittedName>
        <fullName evidence="1">Coenzyme F420-reducing hydrogenase alpha subunit</fullName>
    </submittedName>
</protein>
<dbReference type="InterPro" id="IPR050867">
    <property type="entry name" value="NiFe/NiFeSe_hydrgnase_LSU"/>
</dbReference>
<evidence type="ECO:0000313" key="1">
    <source>
        <dbReference type="EMBL" id="MCW2310128.1"/>
    </source>
</evidence>
<dbReference type="InterPro" id="IPR001501">
    <property type="entry name" value="Ni-dep_hyd_lsu"/>
</dbReference>
<dbReference type="SUPFAM" id="SSF56762">
    <property type="entry name" value="HydB/Nqo4-like"/>
    <property type="match status" value="1"/>
</dbReference>
<name>A0ABT3HIA5_9HYPH</name>
<dbReference type="Pfam" id="PF00374">
    <property type="entry name" value="NiFeSe_Hases"/>
    <property type="match status" value="1"/>
</dbReference>
<dbReference type="PANTHER" id="PTHR42958">
    <property type="entry name" value="HYDROGENASE-2 LARGE CHAIN"/>
    <property type="match status" value="1"/>
</dbReference>
<dbReference type="PANTHER" id="PTHR42958:SF4">
    <property type="entry name" value="HYDROGENASE EXPRESSION_FORMATION PROTEIN HUPK"/>
    <property type="match status" value="1"/>
</dbReference>
<reference evidence="2" key="1">
    <citation type="submission" date="2023-07" db="EMBL/GenBank/DDBJ databases">
        <title>Genome sequencing of Purple Non-Sulfur Bacteria from various extreme environments.</title>
        <authorList>
            <person name="Mayer M."/>
        </authorList>
    </citation>
    <scope>NUCLEOTIDE SEQUENCE [LARGE SCALE GENOMIC DNA]</scope>
    <source>
        <strain evidence="2">DSM 17935</strain>
    </source>
</reference>
<gene>
    <name evidence="1" type="ORF">M2319_004493</name>
</gene>
<sequence length="407" mass="42588">MSSDIGDRIGQRDCGIEGRLAVRLEVSDGAVRAVDISSTRPLGAASVLEGREVMDAIKSLRLLYSLCGTAHTVAGLEAAEDALGIAPAPAVTSARRLLVAGEALGQAMWRLMLDLPQMAGEETAFDALRDARARIARLAKTVYPRTDWVRLGGAGADPKPAKVTAFANTMEEIARLGIFGPDVRAAEVLATPEALAMWAARGATPIARVVRTVLDRDLAGFGAAATPPLPDLDRKWLAEQLAGEAGRAFAARPEIDGTAYQTGAGATYRGHPLIVDLTQTHGAGLLAQLAARIVSVDALITDIRKIAGELEAKDETAEPGAPARASGAGVATVETARGLLAHYVEIEGGRTATYRILAPTEWNFHPEGVLATGLKGAGAEEVSRLKEAASLLVTAIDPCVQFDVEIV</sequence>
<organism evidence="1 2">
    <name type="scientific">Rhodobium gokarnense</name>
    <dbReference type="NCBI Taxonomy" id="364296"/>
    <lineage>
        <taxon>Bacteria</taxon>
        <taxon>Pseudomonadati</taxon>
        <taxon>Pseudomonadota</taxon>
        <taxon>Alphaproteobacteria</taxon>
        <taxon>Hyphomicrobiales</taxon>
        <taxon>Rhodobiaceae</taxon>
        <taxon>Rhodobium</taxon>
    </lineage>
</organism>
<dbReference type="Proteomes" id="UP001209755">
    <property type="component" value="Unassembled WGS sequence"/>
</dbReference>
<proteinExistence type="predicted"/>
<comment type="caution">
    <text evidence="1">The sequence shown here is derived from an EMBL/GenBank/DDBJ whole genome shotgun (WGS) entry which is preliminary data.</text>
</comment>
<dbReference type="EMBL" id="JAOQNS010000019">
    <property type="protein sequence ID" value="MCW2310128.1"/>
    <property type="molecule type" value="Genomic_DNA"/>
</dbReference>
<evidence type="ECO:0000313" key="2">
    <source>
        <dbReference type="Proteomes" id="UP001209755"/>
    </source>
</evidence>
<keyword evidence="2" id="KW-1185">Reference proteome</keyword>
<accession>A0ABT3HIA5</accession>
<dbReference type="Gene3D" id="1.10.645.10">
    <property type="entry name" value="Cytochrome-c3 Hydrogenase, chain B"/>
    <property type="match status" value="1"/>
</dbReference>
<dbReference type="InterPro" id="IPR029014">
    <property type="entry name" value="NiFe-Hase_large"/>
</dbReference>